<evidence type="ECO:0008006" key="4">
    <source>
        <dbReference type="Google" id="ProtNLM"/>
    </source>
</evidence>
<organism evidence="2 3">
    <name type="scientific">Elizabethkingia miricola</name>
    <name type="common">Chryseobacterium miricola</name>
    <dbReference type="NCBI Taxonomy" id="172045"/>
    <lineage>
        <taxon>Bacteria</taxon>
        <taxon>Pseudomonadati</taxon>
        <taxon>Bacteroidota</taxon>
        <taxon>Flavobacteriia</taxon>
        <taxon>Flavobacteriales</taxon>
        <taxon>Weeksellaceae</taxon>
        <taxon>Elizabethkingia</taxon>
    </lineage>
</organism>
<evidence type="ECO:0000313" key="3">
    <source>
        <dbReference type="Proteomes" id="UP000064412"/>
    </source>
</evidence>
<proteinExistence type="predicted"/>
<feature type="transmembrane region" description="Helical" evidence="1">
    <location>
        <begin position="190"/>
        <end position="211"/>
    </location>
</feature>
<evidence type="ECO:0000256" key="1">
    <source>
        <dbReference type="SAM" id="Phobius"/>
    </source>
</evidence>
<feature type="transmembrane region" description="Helical" evidence="1">
    <location>
        <begin position="315"/>
        <end position="333"/>
    </location>
</feature>
<keyword evidence="1" id="KW-0812">Transmembrane</keyword>
<sequence length="351" mass="41552">MDIYILLPIIILCFHFLSFLQNKKSSTVCYIILSIIFVLIAGFRECGFDYDAYESLFYIFKQQDWFAQSLVYSTEVGYAFASHISPSLEFLIMITTLIIIYTQFKFIFQQSKFPFLALFFYMGLFFYSSLMGQYRQAFALGMILLAITNIENKKKFLIYIFLGFLFHYTAIIALILLYIPKKLLPLKKYILILILSFAFSFIFPLIFKSFASFSSYLSHKAEVYENAEYELIAGINSVMIIRVFLFLLCYYYREKLKLINNMDFYLNIYFLSLIIYLVFSFIPALASRGSAYFSFFEIILVSNLIFVLKKSPIRILILLIFIWLSVARQMKVFQEKDFHSSFYPYKNWLIK</sequence>
<dbReference type="EMBL" id="LNOI01000004">
    <property type="protein sequence ID" value="KUY16990.1"/>
    <property type="molecule type" value="Genomic_DNA"/>
</dbReference>
<feature type="transmembrane region" description="Helical" evidence="1">
    <location>
        <begin position="115"/>
        <end position="136"/>
    </location>
</feature>
<comment type="caution">
    <text evidence="2">The sequence shown here is derived from an EMBL/GenBank/DDBJ whole genome shotgun (WGS) entry which is preliminary data.</text>
</comment>
<dbReference type="RefSeq" id="WP_059345035.1">
    <property type="nucleotide sequence ID" value="NZ_CP140570.1"/>
</dbReference>
<reference evidence="2 3" key="1">
    <citation type="submission" date="2015-11" db="EMBL/GenBank/DDBJ databases">
        <authorList>
            <person name="Nicholson A.C."/>
            <person name="Humrighouse B.W."/>
            <person name="Graziano J."/>
            <person name="Lasker B."/>
            <person name="Whitney A.M."/>
            <person name="Mcquiston J.R."/>
        </authorList>
    </citation>
    <scope>NUCLEOTIDE SEQUENCE [LARGE SCALE GENOMIC DNA]</scope>
    <source>
        <strain evidence="2 3">G4071</strain>
    </source>
</reference>
<feature type="transmembrane region" description="Helical" evidence="1">
    <location>
        <begin position="231"/>
        <end position="252"/>
    </location>
</feature>
<evidence type="ECO:0000313" key="2">
    <source>
        <dbReference type="EMBL" id="KUY16990.1"/>
    </source>
</evidence>
<feature type="transmembrane region" description="Helical" evidence="1">
    <location>
        <begin position="156"/>
        <end position="178"/>
    </location>
</feature>
<name>A0ABD4DJV4_ELIMR</name>
<keyword evidence="1" id="KW-0472">Membrane</keyword>
<accession>A0ABD4DJV4</accession>
<dbReference type="Proteomes" id="UP000064412">
    <property type="component" value="Unassembled WGS sequence"/>
</dbReference>
<feature type="transmembrane region" description="Helical" evidence="1">
    <location>
        <begin position="27"/>
        <end position="43"/>
    </location>
</feature>
<feature type="transmembrane region" description="Helical" evidence="1">
    <location>
        <begin position="264"/>
        <end position="285"/>
    </location>
</feature>
<dbReference type="AlphaFoldDB" id="A0ABD4DJV4"/>
<gene>
    <name evidence="2" type="ORF">ATB95_11425</name>
</gene>
<feature type="transmembrane region" description="Helical" evidence="1">
    <location>
        <begin position="291"/>
        <end position="308"/>
    </location>
</feature>
<protein>
    <recommendedName>
        <fullName evidence="4">EpsG family protein</fullName>
    </recommendedName>
</protein>
<dbReference type="InterPro" id="IPR049458">
    <property type="entry name" value="EpsG-like"/>
</dbReference>
<dbReference type="Pfam" id="PF14897">
    <property type="entry name" value="EpsG"/>
    <property type="match status" value="1"/>
</dbReference>
<keyword evidence="1" id="KW-1133">Transmembrane helix</keyword>
<feature type="transmembrane region" description="Helical" evidence="1">
    <location>
        <begin position="5"/>
        <end position="20"/>
    </location>
</feature>
<feature type="transmembrane region" description="Helical" evidence="1">
    <location>
        <begin position="90"/>
        <end position="108"/>
    </location>
</feature>